<comment type="caution">
    <text evidence="2">The sequence shown here is derived from an EMBL/GenBank/DDBJ whole genome shotgun (WGS) entry which is preliminary data.</text>
</comment>
<evidence type="ECO:0000313" key="3">
    <source>
        <dbReference type="Proteomes" id="UP000772434"/>
    </source>
</evidence>
<feature type="non-terminal residue" evidence="2">
    <location>
        <position position="195"/>
    </location>
</feature>
<name>A0A9P5UA21_9AGAR</name>
<proteinExistence type="predicted"/>
<dbReference type="EMBL" id="JADNRY010000428">
    <property type="protein sequence ID" value="KAF9056822.1"/>
    <property type="molecule type" value="Genomic_DNA"/>
</dbReference>
<protein>
    <submittedName>
        <fullName evidence="2">Uncharacterized protein</fullName>
    </submittedName>
</protein>
<sequence length="195" mass="22741">MKDSPTIPILKNFMQWGDSWMFSSLAWGLLAGVDLYRQDRTFFRHNIFVMRVTEPTGQPIKKNQISKSFKLSGSSFMTNEQVKQLLDNQTIFEEVDSWKNYEEKYPPRDDFVRVIQMLEGGPELRISAQQPIANIIERLGLTSWLGENATFTKNLQDGYEECLRVDLDTGNTIGYMNYAQKVHRETKDPLMWMQV</sequence>
<keyword evidence="3" id="KW-1185">Reference proteome</keyword>
<dbReference type="OrthoDB" id="3125129at2759"/>
<dbReference type="Proteomes" id="UP000772434">
    <property type="component" value="Unassembled WGS sequence"/>
</dbReference>
<reference evidence="2" key="1">
    <citation type="submission" date="2020-11" db="EMBL/GenBank/DDBJ databases">
        <authorList>
            <consortium name="DOE Joint Genome Institute"/>
            <person name="Ahrendt S."/>
            <person name="Riley R."/>
            <person name="Andreopoulos W."/>
            <person name="Labutti K."/>
            <person name="Pangilinan J."/>
            <person name="Ruiz-Duenas F.J."/>
            <person name="Barrasa J.M."/>
            <person name="Sanchez-Garcia M."/>
            <person name="Camarero S."/>
            <person name="Miyauchi S."/>
            <person name="Serrano A."/>
            <person name="Linde D."/>
            <person name="Babiker R."/>
            <person name="Drula E."/>
            <person name="Ayuso-Fernandez I."/>
            <person name="Pacheco R."/>
            <person name="Padilla G."/>
            <person name="Ferreira P."/>
            <person name="Barriuso J."/>
            <person name="Kellner H."/>
            <person name="Castanera R."/>
            <person name="Alfaro M."/>
            <person name="Ramirez L."/>
            <person name="Pisabarro A.G."/>
            <person name="Kuo A."/>
            <person name="Tritt A."/>
            <person name="Lipzen A."/>
            <person name="He G."/>
            <person name="Yan M."/>
            <person name="Ng V."/>
            <person name="Cullen D."/>
            <person name="Martin F."/>
            <person name="Rosso M.-N."/>
            <person name="Henrissat B."/>
            <person name="Hibbett D."/>
            <person name="Martinez A.T."/>
            <person name="Grigoriev I.V."/>
        </authorList>
    </citation>
    <scope>NUCLEOTIDE SEQUENCE</scope>
    <source>
        <strain evidence="2">AH 40177</strain>
    </source>
</reference>
<dbReference type="EMBL" id="JADNRY010000031">
    <property type="protein sequence ID" value="KAF9071582.1"/>
    <property type="molecule type" value="Genomic_DNA"/>
</dbReference>
<organism evidence="2 3">
    <name type="scientific">Rhodocollybia butyracea</name>
    <dbReference type="NCBI Taxonomy" id="206335"/>
    <lineage>
        <taxon>Eukaryota</taxon>
        <taxon>Fungi</taxon>
        <taxon>Dikarya</taxon>
        <taxon>Basidiomycota</taxon>
        <taxon>Agaricomycotina</taxon>
        <taxon>Agaricomycetes</taxon>
        <taxon>Agaricomycetidae</taxon>
        <taxon>Agaricales</taxon>
        <taxon>Marasmiineae</taxon>
        <taxon>Omphalotaceae</taxon>
        <taxon>Rhodocollybia</taxon>
    </lineage>
</organism>
<accession>A0A9P5UA21</accession>
<evidence type="ECO:0000313" key="2">
    <source>
        <dbReference type="EMBL" id="KAF9071582.1"/>
    </source>
</evidence>
<dbReference type="AlphaFoldDB" id="A0A9P5UA21"/>
<gene>
    <name evidence="2" type="ORF">BDP27DRAFT_1321999</name>
    <name evidence="1" type="ORF">BDP27DRAFT_1344848</name>
</gene>
<evidence type="ECO:0000313" key="1">
    <source>
        <dbReference type="EMBL" id="KAF9056822.1"/>
    </source>
</evidence>